<accession>A0AB37I3S8</accession>
<gene>
    <name evidence="2" type="ORF">J5A53_05955</name>
</gene>
<dbReference type="SUPFAM" id="SSF47598">
    <property type="entry name" value="Ribbon-helix-helix"/>
    <property type="match status" value="1"/>
</dbReference>
<dbReference type="Proteomes" id="UP000677180">
    <property type="component" value="Chromosome"/>
</dbReference>
<proteinExistence type="predicted"/>
<sequence length="72" mass="7623">MKLSVSLSPSEVAVLDKYAQSAGLKSRSAAIQQAIKLLGDPDLEDAYTAAWQEWEDAGEAEAWAATVADGVK</sequence>
<name>A0AB37I3S8_9ACTN</name>
<evidence type="ECO:0000313" key="2">
    <source>
        <dbReference type="EMBL" id="QUC12608.1"/>
    </source>
</evidence>
<reference evidence="2" key="1">
    <citation type="submission" date="2021-03" db="EMBL/GenBank/DDBJ databases">
        <title>Human Oral Microbial Genomes.</title>
        <authorList>
            <person name="Johnston C.D."/>
            <person name="Chen T."/>
            <person name="Dewhirst F.E."/>
        </authorList>
    </citation>
    <scope>NUCLEOTIDE SEQUENCE</scope>
    <source>
        <strain evidence="2">F0714</strain>
    </source>
</reference>
<dbReference type="AlphaFoldDB" id="A0AB37I3S8"/>
<dbReference type="InterPro" id="IPR002145">
    <property type="entry name" value="CopG"/>
</dbReference>
<feature type="domain" description="Ribbon-helix-helix protein CopG" evidence="1">
    <location>
        <begin position="2"/>
        <end position="37"/>
    </location>
</feature>
<dbReference type="EMBL" id="CP072385">
    <property type="protein sequence ID" value="QUC12608.1"/>
    <property type="molecule type" value="Genomic_DNA"/>
</dbReference>
<evidence type="ECO:0000313" key="3">
    <source>
        <dbReference type="Proteomes" id="UP000677180"/>
    </source>
</evidence>
<dbReference type="CDD" id="cd22231">
    <property type="entry name" value="RHH_NikR_HicB-like"/>
    <property type="match status" value="1"/>
</dbReference>
<evidence type="ECO:0000259" key="1">
    <source>
        <dbReference type="Pfam" id="PF01402"/>
    </source>
</evidence>
<dbReference type="GO" id="GO:0006355">
    <property type="term" value="P:regulation of DNA-templated transcription"/>
    <property type="evidence" value="ECO:0007669"/>
    <property type="project" value="InterPro"/>
</dbReference>
<dbReference type="InterPro" id="IPR010985">
    <property type="entry name" value="Ribbon_hlx_hlx"/>
</dbReference>
<dbReference type="Pfam" id="PF01402">
    <property type="entry name" value="RHH_1"/>
    <property type="match status" value="1"/>
</dbReference>
<organism evidence="2 3">
    <name type="scientific">Arachnia propionica</name>
    <dbReference type="NCBI Taxonomy" id="1750"/>
    <lineage>
        <taxon>Bacteria</taxon>
        <taxon>Bacillati</taxon>
        <taxon>Actinomycetota</taxon>
        <taxon>Actinomycetes</taxon>
        <taxon>Propionibacteriales</taxon>
        <taxon>Propionibacteriaceae</taxon>
        <taxon>Arachnia</taxon>
    </lineage>
</organism>
<protein>
    <submittedName>
        <fullName evidence="2">Ribbon-helix-helix protein, CopG family</fullName>
    </submittedName>
</protein>